<dbReference type="OrthoDB" id="2524354at2759"/>
<proteinExistence type="predicted"/>
<feature type="compositionally biased region" description="Basic and acidic residues" evidence="1">
    <location>
        <begin position="86"/>
        <end position="111"/>
    </location>
</feature>
<organism evidence="2">
    <name type="scientific">Rhodotorula toruloides</name>
    <name type="common">Yeast</name>
    <name type="synonym">Rhodosporidium toruloides</name>
    <dbReference type="NCBI Taxonomy" id="5286"/>
    <lineage>
        <taxon>Eukaryota</taxon>
        <taxon>Fungi</taxon>
        <taxon>Dikarya</taxon>
        <taxon>Basidiomycota</taxon>
        <taxon>Pucciniomycotina</taxon>
        <taxon>Microbotryomycetes</taxon>
        <taxon>Sporidiobolales</taxon>
        <taxon>Sporidiobolaceae</taxon>
        <taxon>Rhodotorula</taxon>
    </lineage>
</organism>
<name>A0A061B9I9_RHOTO</name>
<protein>
    <submittedName>
        <fullName evidence="2">RHTO0S09e05776g1_1</fullName>
    </submittedName>
</protein>
<accession>A0A061B9I9</accession>
<reference evidence="2" key="1">
    <citation type="journal article" date="2014" name="Genome Announc.">
        <title>Draft genome sequence of Rhodosporidium toruloides CECT1137, an oleaginous yeast of biotechnological interest.</title>
        <authorList>
            <person name="Morin N."/>
            <person name="Calcas X."/>
            <person name="Devillers H."/>
            <person name="Durrens P."/>
            <person name="Sherman D.J."/>
            <person name="Nicaud J.-M."/>
            <person name="Neuveglise C."/>
        </authorList>
    </citation>
    <scope>NUCLEOTIDE SEQUENCE</scope>
    <source>
        <strain evidence="2">CECT1137</strain>
    </source>
</reference>
<dbReference type="EMBL" id="LK052944">
    <property type="protein sequence ID" value="CDR44535.1"/>
    <property type="molecule type" value="Genomic_DNA"/>
</dbReference>
<feature type="region of interest" description="Disordered" evidence="1">
    <location>
        <begin position="1"/>
        <end position="159"/>
    </location>
</feature>
<feature type="compositionally biased region" description="Polar residues" evidence="1">
    <location>
        <begin position="64"/>
        <end position="73"/>
    </location>
</feature>
<feature type="compositionally biased region" description="Polar residues" evidence="1">
    <location>
        <begin position="39"/>
        <end position="56"/>
    </location>
</feature>
<feature type="compositionally biased region" description="Polar residues" evidence="1">
    <location>
        <begin position="16"/>
        <end position="25"/>
    </location>
</feature>
<dbReference type="AlphaFoldDB" id="A0A061B9I9"/>
<gene>
    <name evidence="2" type="ORF">RHTO0S_09e05776g</name>
</gene>
<sequence length="159" mass="16705">MPPKNEPTPIVEPIQGQGTKPSPGQQPIHPSPVVDEGPSDSTIPPNQRSSDTQRPGTQDALRGQGNSATNTNFSREDYAPALSEQQKQDSEYKKAEMQHRLGRPGGKDDFRQTGAKSGQGEPTPGKPHADPNTKGSLIEAGTTMAGAGGADSGLYPHAD</sequence>
<evidence type="ECO:0000256" key="1">
    <source>
        <dbReference type="SAM" id="MobiDB-lite"/>
    </source>
</evidence>
<evidence type="ECO:0000313" key="2">
    <source>
        <dbReference type="EMBL" id="CDR44535.1"/>
    </source>
</evidence>